<evidence type="ECO:0000313" key="3">
    <source>
        <dbReference type="Proteomes" id="UP000799324"/>
    </source>
</evidence>
<proteinExistence type="predicted"/>
<name>A0A6A6SNZ2_9PLEO</name>
<organism evidence="2 3">
    <name type="scientific">Lophiostoma macrostomum CBS 122681</name>
    <dbReference type="NCBI Taxonomy" id="1314788"/>
    <lineage>
        <taxon>Eukaryota</taxon>
        <taxon>Fungi</taxon>
        <taxon>Dikarya</taxon>
        <taxon>Ascomycota</taxon>
        <taxon>Pezizomycotina</taxon>
        <taxon>Dothideomycetes</taxon>
        <taxon>Pleosporomycetidae</taxon>
        <taxon>Pleosporales</taxon>
        <taxon>Lophiostomataceae</taxon>
        <taxon>Lophiostoma</taxon>
    </lineage>
</organism>
<dbReference type="InterPro" id="IPR006439">
    <property type="entry name" value="HAD-SF_hydro_IA"/>
</dbReference>
<dbReference type="EMBL" id="MU004558">
    <property type="protein sequence ID" value="KAF2648088.1"/>
    <property type="molecule type" value="Genomic_DNA"/>
</dbReference>
<reference evidence="2" key="1">
    <citation type="journal article" date="2020" name="Stud. Mycol.">
        <title>101 Dothideomycetes genomes: a test case for predicting lifestyles and emergence of pathogens.</title>
        <authorList>
            <person name="Haridas S."/>
            <person name="Albert R."/>
            <person name="Binder M."/>
            <person name="Bloem J."/>
            <person name="Labutti K."/>
            <person name="Salamov A."/>
            <person name="Andreopoulos B."/>
            <person name="Baker S."/>
            <person name="Barry K."/>
            <person name="Bills G."/>
            <person name="Bluhm B."/>
            <person name="Cannon C."/>
            <person name="Castanera R."/>
            <person name="Culley D."/>
            <person name="Daum C."/>
            <person name="Ezra D."/>
            <person name="Gonzalez J."/>
            <person name="Henrissat B."/>
            <person name="Kuo A."/>
            <person name="Liang C."/>
            <person name="Lipzen A."/>
            <person name="Lutzoni F."/>
            <person name="Magnuson J."/>
            <person name="Mondo S."/>
            <person name="Nolan M."/>
            <person name="Ohm R."/>
            <person name="Pangilinan J."/>
            <person name="Park H.-J."/>
            <person name="Ramirez L."/>
            <person name="Alfaro M."/>
            <person name="Sun H."/>
            <person name="Tritt A."/>
            <person name="Yoshinaga Y."/>
            <person name="Zwiers L.-H."/>
            <person name="Turgeon B."/>
            <person name="Goodwin S."/>
            <person name="Spatafora J."/>
            <person name="Crous P."/>
            <person name="Grigoriev I."/>
        </authorList>
    </citation>
    <scope>NUCLEOTIDE SEQUENCE</scope>
    <source>
        <strain evidence="2">CBS 122681</strain>
    </source>
</reference>
<dbReference type="PANTHER" id="PTHR43316:SF3">
    <property type="entry name" value="HALOACID DEHALOGENASE, TYPE II (AFU_ORTHOLOGUE AFUA_2G07750)-RELATED"/>
    <property type="match status" value="1"/>
</dbReference>
<dbReference type="InterPro" id="IPR023214">
    <property type="entry name" value="HAD_sf"/>
</dbReference>
<keyword evidence="1" id="KW-0378">Hydrolase</keyword>
<evidence type="ECO:0000256" key="1">
    <source>
        <dbReference type="ARBA" id="ARBA00022801"/>
    </source>
</evidence>
<dbReference type="Gene3D" id="3.40.50.1000">
    <property type="entry name" value="HAD superfamily/HAD-like"/>
    <property type="match status" value="1"/>
</dbReference>
<protein>
    <submittedName>
        <fullName evidence="2">HAD-like protein</fullName>
    </submittedName>
</protein>
<keyword evidence="3" id="KW-1185">Reference proteome</keyword>
<sequence>MKAYNTLSVFPDVPPLFEHLRQEDNAHIHAAIFSNGTSDMIHATLDESPDLRPHRELFKDVVLVEGVGRFKPAPEVYTHLLSTVHKTHHEQDVWLISGNPFDVVGANAVGLRTCWVDRSGAGWTDKLVEGDKGRPNIIVSGLHEVVGKVAGYGAGSG</sequence>
<dbReference type="AlphaFoldDB" id="A0A6A6SNZ2"/>
<dbReference type="PANTHER" id="PTHR43316">
    <property type="entry name" value="HYDROLASE, HALOACID DELAHOGENASE-RELATED"/>
    <property type="match status" value="1"/>
</dbReference>
<evidence type="ECO:0000313" key="2">
    <source>
        <dbReference type="EMBL" id="KAF2648088.1"/>
    </source>
</evidence>
<dbReference type="InterPro" id="IPR051540">
    <property type="entry name" value="S-2-haloacid_dehalogenase"/>
</dbReference>
<dbReference type="InterPro" id="IPR036412">
    <property type="entry name" value="HAD-like_sf"/>
</dbReference>
<gene>
    <name evidence="2" type="ORF">K491DRAFT_699173</name>
</gene>
<accession>A0A6A6SNZ2</accession>
<dbReference type="SUPFAM" id="SSF56784">
    <property type="entry name" value="HAD-like"/>
    <property type="match status" value="1"/>
</dbReference>
<dbReference type="OrthoDB" id="3256520at2759"/>
<dbReference type="Proteomes" id="UP000799324">
    <property type="component" value="Unassembled WGS sequence"/>
</dbReference>
<dbReference type="Pfam" id="PF13419">
    <property type="entry name" value="HAD_2"/>
    <property type="match status" value="1"/>
</dbReference>
<dbReference type="PRINTS" id="PR00413">
    <property type="entry name" value="HADHALOGNASE"/>
</dbReference>
<dbReference type="InterPro" id="IPR041492">
    <property type="entry name" value="HAD_2"/>
</dbReference>
<dbReference type="GO" id="GO:0016791">
    <property type="term" value="F:phosphatase activity"/>
    <property type="evidence" value="ECO:0007669"/>
    <property type="project" value="UniProtKB-ARBA"/>
</dbReference>